<reference evidence="2 3" key="1">
    <citation type="submission" date="2023-03" db="EMBL/GenBank/DDBJ databases">
        <title>YIM 133296 draft genome.</title>
        <authorList>
            <person name="Xiong L."/>
        </authorList>
    </citation>
    <scope>NUCLEOTIDE SEQUENCE [LARGE SCALE GENOMIC DNA]</scope>
    <source>
        <strain evidence="2 3">YIM 133296</strain>
    </source>
</reference>
<evidence type="ECO:0000256" key="1">
    <source>
        <dbReference type="SAM" id="Phobius"/>
    </source>
</evidence>
<protein>
    <recommendedName>
        <fullName evidence="4">DUF2269 family protein</fullName>
    </recommendedName>
</protein>
<feature type="transmembrane region" description="Helical" evidence="1">
    <location>
        <begin position="75"/>
        <end position="92"/>
    </location>
</feature>
<keyword evidence="1" id="KW-0812">Transmembrane</keyword>
<keyword evidence="1" id="KW-1133">Transmembrane helix</keyword>
<feature type="transmembrane region" description="Helical" evidence="1">
    <location>
        <begin position="50"/>
        <end position="68"/>
    </location>
</feature>
<dbReference type="RefSeq" id="WP_277192936.1">
    <property type="nucleotide sequence ID" value="NZ_JAROAV010000037.1"/>
</dbReference>
<gene>
    <name evidence="2" type="ORF">P4R38_15345</name>
</gene>
<keyword evidence="1" id="KW-0472">Membrane</keyword>
<accession>A0ABT6C9N9</accession>
<sequence>MRTWVVPIALVLGALWAWWVRRQVRAAYLDRIVRAAHGSPVRARTVTLAWQLSAAVVASLAVAVAMIAQIRWGAGYVRIPLLVLVIALYVPLTTLASGRDETRGKQRKVQVRRSVQQRLADAGADVPVARAVTNASRPFSYYGLLVLVASAVLLTWHDV</sequence>
<name>A0ABT6C9N9_9MICO</name>
<organism evidence="2 3">
    <name type="scientific">Luteipulveratus flavus</name>
    <dbReference type="NCBI Taxonomy" id="3031728"/>
    <lineage>
        <taxon>Bacteria</taxon>
        <taxon>Bacillati</taxon>
        <taxon>Actinomycetota</taxon>
        <taxon>Actinomycetes</taxon>
        <taxon>Micrococcales</taxon>
        <taxon>Dermacoccaceae</taxon>
        <taxon>Luteipulveratus</taxon>
    </lineage>
</organism>
<feature type="transmembrane region" description="Helical" evidence="1">
    <location>
        <begin position="139"/>
        <end position="156"/>
    </location>
</feature>
<proteinExistence type="predicted"/>
<dbReference type="EMBL" id="JAROAV010000037">
    <property type="protein sequence ID" value="MDF8265623.1"/>
    <property type="molecule type" value="Genomic_DNA"/>
</dbReference>
<evidence type="ECO:0000313" key="3">
    <source>
        <dbReference type="Proteomes" id="UP001528912"/>
    </source>
</evidence>
<dbReference type="Proteomes" id="UP001528912">
    <property type="component" value="Unassembled WGS sequence"/>
</dbReference>
<keyword evidence="3" id="KW-1185">Reference proteome</keyword>
<evidence type="ECO:0000313" key="2">
    <source>
        <dbReference type="EMBL" id="MDF8265623.1"/>
    </source>
</evidence>
<comment type="caution">
    <text evidence="2">The sequence shown here is derived from an EMBL/GenBank/DDBJ whole genome shotgun (WGS) entry which is preliminary data.</text>
</comment>
<evidence type="ECO:0008006" key="4">
    <source>
        <dbReference type="Google" id="ProtNLM"/>
    </source>
</evidence>